<dbReference type="GO" id="GO:0031463">
    <property type="term" value="C:Cul3-RING ubiquitin ligase complex"/>
    <property type="evidence" value="ECO:0007669"/>
    <property type="project" value="TreeGrafter"/>
</dbReference>
<proteinExistence type="predicted"/>
<keyword evidence="2" id="KW-1185">Reference proteome</keyword>
<dbReference type="Proteomes" id="UP000887561">
    <property type="component" value="Unplaced"/>
</dbReference>
<reference evidence="3" key="1">
    <citation type="submission" date="2022-11" db="UniProtKB">
        <authorList>
            <consortium name="WormBaseParasite"/>
        </authorList>
    </citation>
    <scope>IDENTIFICATION</scope>
</reference>
<dbReference type="GO" id="GO:0051260">
    <property type="term" value="P:protein homooligomerization"/>
    <property type="evidence" value="ECO:0007669"/>
    <property type="project" value="InterPro"/>
</dbReference>
<dbReference type="AlphaFoldDB" id="A0A915MY82"/>
<organism evidence="2 3">
    <name type="scientific">Meloidogyne javanica</name>
    <name type="common">Root-knot nematode worm</name>
    <dbReference type="NCBI Taxonomy" id="6303"/>
    <lineage>
        <taxon>Eukaryota</taxon>
        <taxon>Metazoa</taxon>
        <taxon>Ecdysozoa</taxon>
        <taxon>Nematoda</taxon>
        <taxon>Chromadorea</taxon>
        <taxon>Rhabditida</taxon>
        <taxon>Tylenchina</taxon>
        <taxon>Tylenchomorpha</taxon>
        <taxon>Tylenchoidea</taxon>
        <taxon>Meloidogynidae</taxon>
        <taxon>Meloidogyninae</taxon>
        <taxon>Meloidogyne</taxon>
        <taxon>Meloidogyne incognita group</taxon>
    </lineage>
</organism>
<protein>
    <submittedName>
        <fullName evidence="3">Potassium channel tetramerisation-type BTB domain-containing protein</fullName>
    </submittedName>
</protein>
<evidence type="ECO:0000313" key="2">
    <source>
        <dbReference type="Proteomes" id="UP000887561"/>
    </source>
</evidence>
<dbReference type="GO" id="GO:0097602">
    <property type="term" value="F:cullin family protein binding"/>
    <property type="evidence" value="ECO:0007669"/>
    <property type="project" value="TreeGrafter"/>
</dbReference>
<dbReference type="Gene3D" id="3.30.710.10">
    <property type="entry name" value="Potassium Channel Kv1.1, Chain A"/>
    <property type="match status" value="1"/>
</dbReference>
<name>A0A915MY82_MELJA</name>
<evidence type="ECO:0000313" key="3">
    <source>
        <dbReference type="WBParaSite" id="scaffold551_cov247.g1304"/>
    </source>
</evidence>
<dbReference type="PANTHER" id="PTHR14958:SF29">
    <property type="entry name" value="INSOMNIAC, ISOFORM B"/>
    <property type="match status" value="1"/>
</dbReference>
<dbReference type="SUPFAM" id="SSF54695">
    <property type="entry name" value="POZ domain"/>
    <property type="match status" value="1"/>
</dbReference>
<sequence length="768" mass="85987">MNLSNNNNGNLSFDSDVGGPMRKSCSNVSLASSAYIGGWVVLDILGKEFRASKISLARDPTSYLARIVDEDVDPDQLFTDSGGLISFNPDASNGRWQLDANPDYFEYILKYLRIGKINGVKPGHSWEDLLDEAELLKLTKLADICRQKIHEKNVMQQRSLSTSTSPSNTSLYGGIGGGSSATTPSSSIHHFQPYGPPPPMFCPPGFFPHPPQMGQPPPLYSHPPPGFEQFTINNSIPSPPIQHQQFPQHRMNSSFGGRGGGIMGIPPNFQENILQQPTSQVSSASASISNSSIGTLIDDNNSNIQQQQMNLNRGGNNLGGLPRLDELPMDEEQLRGLSAFEMNNQNENNFVEENIDNENIVENGGNIFEEDLGMVNDCEERNEKTNNNDIGLPQTPEGENDVTIPHIVNQSTTIWDDLEQEEEEIKVKSTPLIPSSKTNKMPEAIDIEQLENDEKKDINNFNECGISSTVFEPPSQKSKIVDTSEDTFHDRRVPAFELSTDGRVQNYSKILSIRKRHTQEFLKFLSQADKPLELAYASKFGVDLGCVLFYLQRLASLYPEGCDVKQYCDFELFMKTARQSENNHYFNNTIPSVVLLLQSGDLLKFNEKGMLSVAEPVCKVRLLCLRQNLCSNLFRFLIRRKHLQYSATVELLLNEMKSMVPSNVESPPDARCLLSICNRFPAVFELICKESENFNFYRASVALNESIVKKDENLYWRVVLDCEYANIINFEFNEENNNYGCSFCDCENCQSLTKENYFGGEGGVSCSA</sequence>
<dbReference type="GO" id="GO:0043161">
    <property type="term" value="P:proteasome-mediated ubiquitin-dependent protein catabolic process"/>
    <property type="evidence" value="ECO:0007669"/>
    <property type="project" value="TreeGrafter"/>
</dbReference>
<dbReference type="WBParaSite" id="scaffold551_cov247.g1304">
    <property type="protein sequence ID" value="scaffold551_cov247.g1304"/>
    <property type="gene ID" value="scaffold551_cov247.g1304"/>
</dbReference>
<evidence type="ECO:0000259" key="1">
    <source>
        <dbReference type="Pfam" id="PF02214"/>
    </source>
</evidence>
<dbReference type="Pfam" id="PF02214">
    <property type="entry name" value="BTB_2"/>
    <property type="match status" value="1"/>
</dbReference>
<feature type="domain" description="Potassium channel tetramerisation-type BTB" evidence="1">
    <location>
        <begin position="40"/>
        <end position="141"/>
    </location>
</feature>
<accession>A0A915MY82</accession>
<dbReference type="PANTHER" id="PTHR14958">
    <property type="entry name" value="POTASSIUM CHANNEL TETRAMERISATION DOMAIN CONTAINING PROTEIN"/>
    <property type="match status" value="1"/>
</dbReference>
<dbReference type="GO" id="GO:0005737">
    <property type="term" value="C:cytoplasm"/>
    <property type="evidence" value="ECO:0007669"/>
    <property type="project" value="TreeGrafter"/>
</dbReference>
<dbReference type="InterPro" id="IPR003131">
    <property type="entry name" value="T1-type_BTB"/>
</dbReference>
<dbReference type="InterPro" id="IPR011333">
    <property type="entry name" value="SKP1/BTB/POZ_sf"/>
</dbReference>